<evidence type="ECO:0000256" key="1">
    <source>
        <dbReference type="ARBA" id="ARBA00001971"/>
    </source>
</evidence>
<evidence type="ECO:0000313" key="8">
    <source>
        <dbReference type="Proteomes" id="UP000799757"/>
    </source>
</evidence>
<dbReference type="PRINTS" id="PR00385">
    <property type="entry name" value="P450"/>
</dbReference>
<dbReference type="CDD" id="cd11058">
    <property type="entry name" value="CYP60B-like"/>
    <property type="match status" value="1"/>
</dbReference>
<dbReference type="PANTHER" id="PTHR24305:SF210">
    <property type="entry name" value="CYTOCHROME P450 MONOOXYGENASE ASQL-RELATED"/>
    <property type="match status" value="1"/>
</dbReference>
<reference evidence="7" key="1">
    <citation type="journal article" date="2020" name="Stud. Mycol.">
        <title>101 Dothideomycetes genomes: a test case for predicting lifestyles and emergence of pathogens.</title>
        <authorList>
            <person name="Haridas S."/>
            <person name="Albert R."/>
            <person name="Binder M."/>
            <person name="Bloem J."/>
            <person name="Labutti K."/>
            <person name="Salamov A."/>
            <person name="Andreopoulos B."/>
            <person name="Baker S."/>
            <person name="Barry K."/>
            <person name="Bills G."/>
            <person name="Bluhm B."/>
            <person name="Cannon C."/>
            <person name="Castanera R."/>
            <person name="Culley D."/>
            <person name="Daum C."/>
            <person name="Ezra D."/>
            <person name="Gonzalez J."/>
            <person name="Henrissat B."/>
            <person name="Kuo A."/>
            <person name="Liang C."/>
            <person name="Lipzen A."/>
            <person name="Lutzoni F."/>
            <person name="Magnuson J."/>
            <person name="Mondo S."/>
            <person name="Nolan M."/>
            <person name="Ohm R."/>
            <person name="Pangilinan J."/>
            <person name="Park H.-J."/>
            <person name="Ramirez L."/>
            <person name="Alfaro M."/>
            <person name="Sun H."/>
            <person name="Tritt A."/>
            <person name="Yoshinaga Y."/>
            <person name="Zwiers L.-H."/>
            <person name="Turgeon B."/>
            <person name="Goodwin S."/>
            <person name="Spatafora J."/>
            <person name="Crous P."/>
            <person name="Grigoriev I."/>
        </authorList>
    </citation>
    <scope>NUCLEOTIDE SEQUENCE</scope>
    <source>
        <strain evidence="7">CBS 109.77</strain>
    </source>
</reference>
<evidence type="ECO:0000256" key="6">
    <source>
        <dbReference type="PIRSR" id="PIRSR602401-1"/>
    </source>
</evidence>
<evidence type="ECO:0000256" key="2">
    <source>
        <dbReference type="ARBA" id="ARBA00010617"/>
    </source>
</evidence>
<organism evidence="7 8">
    <name type="scientific">Melanomma pulvis-pyrius CBS 109.77</name>
    <dbReference type="NCBI Taxonomy" id="1314802"/>
    <lineage>
        <taxon>Eukaryota</taxon>
        <taxon>Fungi</taxon>
        <taxon>Dikarya</taxon>
        <taxon>Ascomycota</taxon>
        <taxon>Pezizomycotina</taxon>
        <taxon>Dothideomycetes</taxon>
        <taxon>Pleosporomycetidae</taxon>
        <taxon>Pleosporales</taxon>
        <taxon>Melanommataceae</taxon>
        <taxon>Melanomma</taxon>
    </lineage>
</organism>
<keyword evidence="5 6" id="KW-0408">Iron</keyword>
<evidence type="ECO:0000256" key="3">
    <source>
        <dbReference type="ARBA" id="ARBA00022617"/>
    </source>
</evidence>
<keyword evidence="3 6" id="KW-0349">Heme</keyword>
<dbReference type="InterPro" id="IPR002401">
    <property type="entry name" value="Cyt_P450_E_grp-I"/>
</dbReference>
<name>A0A6A6XAI9_9PLEO</name>
<dbReference type="PANTHER" id="PTHR24305">
    <property type="entry name" value="CYTOCHROME P450"/>
    <property type="match status" value="1"/>
</dbReference>
<keyword evidence="4 6" id="KW-0479">Metal-binding</keyword>
<dbReference type="AlphaFoldDB" id="A0A6A6XAI9"/>
<dbReference type="SUPFAM" id="SSF48264">
    <property type="entry name" value="Cytochrome P450"/>
    <property type="match status" value="1"/>
</dbReference>
<dbReference type="EMBL" id="MU001948">
    <property type="protein sequence ID" value="KAF2792945.1"/>
    <property type="molecule type" value="Genomic_DNA"/>
</dbReference>
<comment type="similarity">
    <text evidence="2">Belongs to the cytochrome P450 family.</text>
</comment>
<comment type="cofactor">
    <cofactor evidence="1 6">
        <name>heme</name>
        <dbReference type="ChEBI" id="CHEBI:30413"/>
    </cofactor>
</comment>
<dbReference type="GO" id="GO:0016705">
    <property type="term" value="F:oxidoreductase activity, acting on paired donors, with incorporation or reduction of molecular oxygen"/>
    <property type="evidence" value="ECO:0007669"/>
    <property type="project" value="InterPro"/>
</dbReference>
<evidence type="ECO:0000313" key="7">
    <source>
        <dbReference type="EMBL" id="KAF2792945.1"/>
    </source>
</evidence>
<dbReference type="GO" id="GO:0005506">
    <property type="term" value="F:iron ion binding"/>
    <property type="evidence" value="ECO:0007669"/>
    <property type="project" value="InterPro"/>
</dbReference>
<dbReference type="InterPro" id="IPR001128">
    <property type="entry name" value="Cyt_P450"/>
</dbReference>
<dbReference type="InterPro" id="IPR036396">
    <property type="entry name" value="Cyt_P450_sf"/>
</dbReference>
<keyword evidence="8" id="KW-1185">Reference proteome</keyword>
<dbReference type="GO" id="GO:0020037">
    <property type="term" value="F:heme binding"/>
    <property type="evidence" value="ECO:0007669"/>
    <property type="project" value="InterPro"/>
</dbReference>
<dbReference type="Proteomes" id="UP000799757">
    <property type="component" value="Unassembled WGS sequence"/>
</dbReference>
<sequence>MGLFFKALGGLVLYYITKAVYNLYFHPLSKYPGPKPWIVSRIPYLVCMNSGRLPFKIKELHDEYGPVVRLGVDELSINDARAWKDIFNRKDMLRPPQWGARPPGVEAYNVISASAPDHARFRKALNPAFSEKATREYEPLVRSYMNKLITRVDEAITKSGSSAVVDIVDWINFTTFDIIGELAWSKGYDCLETGAGHAFMGVLLHFQAALIGATIKYYPWLDVLLAKITPKSAFQLLENIFHDGHQRLEARMKVDRTSHPDILSYIKEHNDKVDAGNKLSDAEIEQNVLAIIVGGSETLTTTFSGVFHYLLADPTKLGKLVNEVRAFPSATDITASAAAKLPYLNAVIDETLRICPPLPDALRRVVPSSDNNANIAGRVIPPGTTVSVSCYSMFKSADHFENPEVFEPERWMQGKEYPAYYPFALGSHNCPGQPLARLEMRLLLTLFLYRYDVKVPKDEPLKKWTDQKIYWTWEKQPLKLEISLAKA</sequence>
<dbReference type="OrthoDB" id="1470350at2759"/>
<evidence type="ECO:0000256" key="4">
    <source>
        <dbReference type="ARBA" id="ARBA00022723"/>
    </source>
</evidence>
<evidence type="ECO:0000256" key="5">
    <source>
        <dbReference type="ARBA" id="ARBA00023004"/>
    </source>
</evidence>
<dbReference type="InterPro" id="IPR050121">
    <property type="entry name" value="Cytochrome_P450_monoxygenase"/>
</dbReference>
<dbReference type="Gene3D" id="1.10.630.10">
    <property type="entry name" value="Cytochrome P450"/>
    <property type="match status" value="1"/>
</dbReference>
<dbReference type="GO" id="GO:0004497">
    <property type="term" value="F:monooxygenase activity"/>
    <property type="evidence" value="ECO:0007669"/>
    <property type="project" value="InterPro"/>
</dbReference>
<feature type="binding site" description="axial binding residue" evidence="6">
    <location>
        <position position="430"/>
    </location>
    <ligand>
        <name>heme</name>
        <dbReference type="ChEBI" id="CHEBI:30413"/>
    </ligand>
    <ligandPart>
        <name>Fe</name>
        <dbReference type="ChEBI" id="CHEBI:18248"/>
    </ligandPart>
</feature>
<dbReference type="Pfam" id="PF00067">
    <property type="entry name" value="p450"/>
    <property type="match status" value="1"/>
</dbReference>
<accession>A0A6A6XAI9</accession>
<dbReference type="PRINTS" id="PR00463">
    <property type="entry name" value="EP450I"/>
</dbReference>
<gene>
    <name evidence="7" type="ORF">K505DRAFT_48053</name>
</gene>
<proteinExistence type="inferred from homology"/>
<protein>
    <submittedName>
        <fullName evidence="7">Isotrichodermin C-15 hydroxylase</fullName>
    </submittedName>
</protein>